<dbReference type="InterPro" id="IPR027417">
    <property type="entry name" value="P-loop_NTPase"/>
</dbReference>
<dbReference type="STRING" id="13706.A0A1X2HVC1"/>
<comment type="caution">
    <text evidence="9">The sequence shown here is derived from an EMBL/GenBank/DDBJ whole genome shotgun (WGS) entry which is preliminary data.</text>
</comment>
<dbReference type="PANTHER" id="PTHR46239">
    <property type="entry name" value="DNA REPAIR PROTEIN RAD51 HOMOLOG 3 RAD51C"/>
    <property type="match status" value="1"/>
</dbReference>
<gene>
    <name evidence="9" type="ORF">BCR43DRAFT_53962</name>
</gene>
<dbReference type="GO" id="GO:0005657">
    <property type="term" value="C:replication fork"/>
    <property type="evidence" value="ECO:0007669"/>
    <property type="project" value="TreeGrafter"/>
</dbReference>
<feature type="domain" description="RecA family profile 1" evidence="8">
    <location>
        <begin position="1"/>
        <end position="132"/>
    </location>
</feature>
<evidence type="ECO:0000256" key="7">
    <source>
        <dbReference type="ARBA" id="ARBA00040674"/>
    </source>
</evidence>
<dbReference type="Proteomes" id="UP000242180">
    <property type="component" value="Unassembled WGS sequence"/>
</dbReference>
<keyword evidence="5" id="KW-0234">DNA repair</keyword>
<evidence type="ECO:0000256" key="3">
    <source>
        <dbReference type="ARBA" id="ARBA00022763"/>
    </source>
</evidence>
<evidence type="ECO:0000259" key="8">
    <source>
        <dbReference type="PROSITE" id="PS50162"/>
    </source>
</evidence>
<evidence type="ECO:0000313" key="10">
    <source>
        <dbReference type="Proteomes" id="UP000242180"/>
    </source>
</evidence>
<comment type="subcellular location">
    <subcellularLocation>
        <location evidence="1">Nucleus</location>
    </subcellularLocation>
</comment>
<dbReference type="InterPro" id="IPR020588">
    <property type="entry name" value="RecA_ATP-bd"/>
</dbReference>
<keyword evidence="3" id="KW-0227">DNA damage</keyword>
<keyword evidence="4" id="KW-0067">ATP-binding</keyword>
<organism evidence="9 10">
    <name type="scientific">Syncephalastrum racemosum</name>
    <name type="common">Filamentous fungus</name>
    <dbReference type="NCBI Taxonomy" id="13706"/>
    <lineage>
        <taxon>Eukaryota</taxon>
        <taxon>Fungi</taxon>
        <taxon>Fungi incertae sedis</taxon>
        <taxon>Mucoromycota</taxon>
        <taxon>Mucoromycotina</taxon>
        <taxon>Mucoromycetes</taxon>
        <taxon>Mucorales</taxon>
        <taxon>Syncephalastraceae</taxon>
        <taxon>Syncephalastrum</taxon>
    </lineage>
</organism>
<dbReference type="Pfam" id="PF08423">
    <property type="entry name" value="Rad51"/>
    <property type="match status" value="1"/>
</dbReference>
<evidence type="ECO:0000256" key="2">
    <source>
        <dbReference type="ARBA" id="ARBA00022741"/>
    </source>
</evidence>
<evidence type="ECO:0000256" key="6">
    <source>
        <dbReference type="ARBA" id="ARBA00023242"/>
    </source>
</evidence>
<keyword evidence="9" id="KW-0378">Hydrolase</keyword>
<evidence type="ECO:0000256" key="5">
    <source>
        <dbReference type="ARBA" id="ARBA00023204"/>
    </source>
</evidence>
<protein>
    <recommendedName>
        <fullName evidence="7">DNA repair protein RAD51 homolog 3</fullName>
    </recommendedName>
</protein>
<dbReference type="GO" id="GO:0008821">
    <property type="term" value="F:crossover junction DNA endonuclease activity"/>
    <property type="evidence" value="ECO:0007669"/>
    <property type="project" value="TreeGrafter"/>
</dbReference>
<dbReference type="InterPro" id="IPR052093">
    <property type="entry name" value="HR_Repair_Mediator"/>
</dbReference>
<keyword evidence="6" id="KW-0539">Nucleus</keyword>
<dbReference type="AlphaFoldDB" id="A0A1X2HVC1"/>
<dbReference type="Gene3D" id="3.40.50.300">
    <property type="entry name" value="P-loop containing nucleotide triphosphate hydrolases"/>
    <property type="match status" value="1"/>
</dbReference>
<proteinExistence type="predicted"/>
<name>A0A1X2HVC1_SYNRA</name>
<sequence length="166" mass="18996">MLAVNAQLPTSCGGLDGDCLYIDTEGGCLPARMREIARGMKERFPDLIDNVLSKIHYLRIMNHMQLVALMYQLPDIIKEYPKTKLVIIDSIAFPFKLAVRPCLRDKLLRLIARTLKDIATDKKLAVVVTNQVIQDRGTKQLTPALGELWGDWCTNRMFLFRKRHAR</sequence>
<dbReference type="EMBL" id="MCGN01000001">
    <property type="protein sequence ID" value="ORZ03530.1"/>
    <property type="molecule type" value="Genomic_DNA"/>
</dbReference>
<dbReference type="GO" id="GO:0033065">
    <property type="term" value="C:Rad51C-XRCC3 complex"/>
    <property type="evidence" value="ECO:0007669"/>
    <property type="project" value="TreeGrafter"/>
</dbReference>
<dbReference type="GO" id="GO:0140664">
    <property type="term" value="F:ATP-dependent DNA damage sensor activity"/>
    <property type="evidence" value="ECO:0007669"/>
    <property type="project" value="InterPro"/>
</dbReference>
<dbReference type="GO" id="GO:0033063">
    <property type="term" value="C:Rad51B-Rad51C-Rad51D-XRCC2 complex"/>
    <property type="evidence" value="ECO:0007669"/>
    <property type="project" value="TreeGrafter"/>
</dbReference>
<evidence type="ECO:0000256" key="1">
    <source>
        <dbReference type="ARBA" id="ARBA00004123"/>
    </source>
</evidence>
<dbReference type="PANTHER" id="PTHR46239:SF1">
    <property type="entry name" value="DNA REPAIR PROTEIN RAD51 HOMOLOG 3"/>
    <property type="match status" value="1"/>
</dbReference>
<evidence type="ECO:0000256" key="4">
    <source>
        <dbReference type="ARBA" id="ARBA00022840"/>
    </source>
</evidence>
<keyword evidence="10" id="KW-1185">Reference proteome</keyword>
<dbReference type="GO" id="GO:0000707">
    <property type="term" value="P:meiotic DNA recombinase assembly"/>
    <property type="evidence" value="ECO:0007669"/>
    <property type="project" value="TreeGrafter"/>
</dbReference>
<dbReference type="GO" id="GO:0000400">
    <property type="term" value="F:four-way junction DNA binding"/>
    <property type="evidence" value="ECO:0007669"/>
    <property type="project" value="TreeGrafter"/>
</dbReference>
<dbReference type="InterPro" id="IPR013632">
    <property type="entry name" value="Rad51_C"/>
</dbReference>
<dbReference type="GO" id="GO:0005524">
    <property type="term" value="F:ATP binding"/>
    <property type="evidence" value="ECO:0007669"/>
    <property type="project" value="UniProtKB-KW"/>
</dbReference>
<dbReference type="OrthoDB" id="5957327at2759"/>
<evidence type="ECO:0000313" key="9">
    <source>
        <dbReference type="EMBL" id="ORZ03530.1"/>
    </source>
</evidence>
<accession>A0A1X2HVC1</accession>
<dbReference type="PROSITE" id="PS50162">
    <property type="entry name" value="RECA_2"/>
    <property type="match status" value="1"/>
</dbReference>
<keyword evidence="2" id="KW-0547">Nucleotide-binding</keyword>
<dbReference type="GO" id="GO:0007131">
    <property type="term" value="P:reciprocal meiotic recombination"/>
    <property type="evidence" value="ECO:0007669"/>
    <property type="project" value="TreeGrafter"/>
</dbReference>
<dbReference type="InParanoid" id="A0A1X2HVC1"/>
<dbReference type="SUPFAM" id="SSF52540">
    <property type="entry name" value="P-loop containing nucleoside triphosphate hydrolases"/>
    <property type="match status" value="1"/>
</dbReference>
<reference evidence="9 10" key="1">
    <citation type="submission" date="2016-07" db="EMBL/GenBank/DDBJ databases">
        <title>Pervasive Adenine N6-methylation of Active Genes in Fungi.</title>
        <authorList>
            <consortium name="DOE Joint Genome Institute"/>
            <person name="Mondo S.J."/>
            <person name="Dannebaum R.O."/>
            <person name="Kuo R.C."/>
            <person name="Labutti K."/>
            <person name="Haridas S."/>
            <person name="Kuo A."/>
            <person name="Salamov A."/>
            <person name="Ahrendt S.R."/>
            <person name="Lipzen A."/>
            <person name="Sullivan W."/>
            <person name="Andreopoulos W.B."/>
            <person name="Clum A."/>
            <person name="Lindquist E."/>
            <person name="Daum C."/>
            <person name="Ramamoorthy G.K."/>
            <person name="Gryganskyi A."/>
            <person name="Culley D."/>
            <person name="Magnuson J.K."/>
            <person name="James T.Y."/>
            <person name="O'Malley M.A."/>
            <person name="Stajich J.E."/>
            <person name="Spatafora J.W."/>
            <person name="Visel A."/>
            <person name="Grigoriev I.V."/>
        </authorList>
    </citation>
    <scope>NUCLEOTIDE SEQUENCE [LARGE SCALE GENOMIC DNA]</scope>
    <source>
        <strain evidence="9 10">NRRL 2496</strain>
    </source>
</reference>